<sequence length="70" mass="8104">MRRKSKNNWRMRIQLPNNVTRGNMYSTAPLIQGPIPIAKKERNLALDDCERDYRGIAVVASDTHLLARLR</sequence>
<keyword evidence="2" id="KW-1185">Reference proteome</keyword>
<evidence type="ECO:0000313" key="1">
    <source>
        <dbReference type="EMBL" id="SCC78387.1"/>
    </source>
</evidence>
<dbReference type="Proteomes" id="UP000242610">
    <property type="component" value="Unassembled WGS sequence"/>
</dbReference>
<evidence type="ECO:0000313" key="2">
    <source>
        <dbReference type="Proteomes" id="UP000242610"/>
    </source>
</evidence>
<organism evidence="1 2">
    <name type="scientific">Bifidobacterium commune</name>
    <dbReference type="NCBI Taxonomy" id="1505727"/>
    <lineage>
        <taxon>Bacteria</taxon>
        <taxon>Bacillati</taxon>
        <taxon>Actinomycetota</taxon>
        <taxon>Actinomycetes</taxon>
        <taxon>Bifidobacteriales</taxon>
        <taxon>Bifidobacteriaceae</taxon>
        <taxon>Bifidobacterium</taxon>
    </lineage>
</organism>
<proteinExistence type="predicted"/>
<dbReference type="EMBL" id="FMBL01000001">
    <property type="protein sequence ID" value="SCC78387.1"/>
    <property type="molecule type" value="Genomic_DNA"/>
</dbReference>
<reference evidence="2" key="1">
    <citation type="submission" date="2016-08" db="EMBL/GenBank/DDBJ databases">
        <authorList>
            <person name="Varghese N."/>
            <person name="Submissions Spin"/>
        </authorList>
    </citation>
    <scope>NUCLEOTIDE SEQUENCE [LARGE SCALE GENOMIC DNA]</scope>
    <source>
        <strain evidence="2">R-52791</strain>
    </source>
</reference>
<name>A0A1C4H0H3_9BIFI</name>
<gene>
    <name evidence="1" type="ORF">GA0061077_0238</name>
</gene>
<protein>
    <submittedName>
        <fullName evidence="1">Uncharacterized protein</fullName>
    </submittedName>
</protein>
<dbReference type="AlphaFoldDB" id="A0A1C4H0H3"/>
<accession>A0A1C4H0H3</accession>